<feature type="domain" description="Nucleolar 27S pre-rRNA processing Urb2/Npa2 C-terminal" evidence="2">
    <location>
        <begin position="1163"/>
        <end position="1411"/>
    </location>
</feature>
<dbReference type="GO" id="GO:0005730">
    <property type="term" value="C:nucleolus"/>
    <property type="evidence" value="ECO:0007669"/>
    <property type="project" value="TreeGrafter"/>
</dbReference>
<evidence type="ECO:0000259" key="2">
    <source>
        <dbReference type="Pfam" id="PF10441"/>
    </source>
</evidence>
<evidence type="ECO:0000256" key="1">
    <source>
        <dbReference type="SAM" id="MobiDB-lite"/>
    </source>
</evidence>
<dbReference type="Proteomes" id="UP000007879">
    <property type="component" value="Unassembled WGS sequence"/>
</dbReference>
<dbReference type="STRING" id="400682.A0A1X7VSE6"/>
<dbReference type="EnsemblMetazoa" id="Aqu2.1.42745_001">
    <property type="protein sequence ID" value="Aqu2.1.42745_001"/>
    <property type="gene ID" value="Aqu2.1.42745"/>
</dbReference>
<name>A0A1X7VSE6_AMPQE</name>
<keyword evidence="4" id="KW-1185">Reference proteome</keyword>
<dbReference type="EnsemblMetazoa" id="XM_020000495.1">
    <property type="protein sequence ID" value="XP_019856054.1"/>
    <property type="gene ID" value="LOC105314285"/>
</dbReference>
<dbReference type="PANTHER" id="PTHR15682">
    <property type="entry name" value="UNHEALTHY RIBOSOME BIOGENESIS PROTEIN 2 HOMOLOG"/>
    <property type="match status" value="1"/>
</dbReference>
<feature type="region of interest" description="Disordered" evidence="1">
    <location>
        <begin position="312"/>
        <end position="333"/>
    </location>
</feature>
<evidence type="ECO:0000313" key="4">
    <source>
        <dbReference type="Proteomes" id="UP000007879"/>
    </source>
</evidence>
<dbReference type="GO" id="GO:0042254">
    <property type="term" value="P:ribosome biogenesis"/>
    <property type="evidence" value="ECO:0007669"/>
    <property type="project" value="TreeGrafter"/>
</dbReference>
<evidence type="ECO:0000313" key="3">
    <source>
        <dbReference type="EnsemblMetazoa" id="Aqu2.1.42745_001"/>
    </source>
</evidence>
<sequence length="1412" mass="159751">MWAEINESSLGVKERLKTAAQIWSSLEAGKDKGKRVGLVQWSIDLLISLYGGKNKKSKKIEIKRRDLCRCWSFLVDCLKDIRDEEREWITFTPLFIEILSVAIKEGMEDEEAKNIIFKCVEAIFLWRPVPAVIMRHDLMLPLVIALLCDVQFCYNNVELINIALKHQSYLQRIHSNPRKVYSSICNNLSSFLSLVHQQDKTFRSSIEDILGYLFTSDFLPEYGSVLALEATPTLGLATPTSFVNQMFDTLSQISEHSSSLIVNGALPFMFEILLKQNKVTGRKLHKEKEFLFFLKLLQTLGVHITMAMVSKEMKEEGEREEEETGEENKGEEDMTVVDNYIESKSHLRSINQVSLMMESVIGSESDPVLDNIGKLLSLLKEYGVYQITEDKDDGQFQKLQLLSNIISMKTTLNNIDTVFMCLESMLRLNHLLIEPLLPDIWSLLLTLPKELVENGKFIANFSDTVASFYGKLRQIPLFLSCVLGSIKVSQEAVKQLGIKPLFYQSTEKILSMLLRILPVAQSLEIFDSFLKHFKEIQLPLVDQITATKRSSAKKRRRESNSSSLIAPHASSSSVLSGLLMSMDAFSLFISNIPLDLFCKGRQHEGMREKLTGIVNEVYTPLLLATLQNADFLFPAVLYFQLIQTKYYHSVSTIERGAESIKRMNHSSVQLSWSPTNDLCLLYNGEALPMPSTLLPISEYLMRCLCVLELRFTKETSLQIEGTLNHLLSVPLSSTSSLTNWNGQILSINAANVTAAVHLLLFKNLPFLYSMMESCPSSSPFDQLATIIHKSLIQCTDPDPDTDTDSDSDSNEVCRVIQELLLSDSYSQMKSLHVSLVKCVSGHMYSLWPKKYSKVIKNILSCDDEVNSPPIQCLISDDERIIKKLETFIQHLTPSLMIMESVPLSFSQENDIFIVKVLTILIHWSMTALVLVNSSIILNHQEPVVHLLLLLARTSEVTLLNRKKEKRKSYDHKNHRRDWGSACKWFKELLTELEEKDEELSQKSCDLKSAVLFSMEMLLKLELLTNPVSDEKKKRQDTPTVNGECITYWNSIEEQVITNVSPNGPIPQSSPLSLLSVLSTDESFIFLLASQSSILELLSTETPMEEQLIGLLLSEKDGGRGSISHYNALCRVQLSLKALMDDTDAMDQVLESSFIQSPTDFDGQLCFCLLWLMFLKLSSSISHEKRVLTRHWLGKVVTKCVHILISQQSFLVTNKRNALIKLSVQLLTQLASLPRQVGLDAQMLHVLYHGLSIINESCIKDCSVLLATESLILVLVQTHSQTLSLSPLMTVIFKFICVIVSLSQELTAVGSTVNDGIKLCISTLNNLMELFCRQEWFAKFAVHCVAQYITNIKLSPIQPEIKGLLLNGVFYLIKILSSADISFLKNSVNDETCSFFQELLQQHKKFNRFKGKI</sequence>
<dbReference type="OrthoDB" id="160374at2759"/>
<dbReference type="InterPro" id="IPR018849">
    <property type="entry name" value="Urb2/Npa2_C"/>
</dbReference>
<reference evidence="3" key="2">
    <citation type="submission" date="2017-05" db="UniProtKB">
        <authorList>
            <consortium name="EnsemblMetazoa"/>
        </authorList>
    </citation>
    <scope>IDENTIFICATION</scope>
</reference>
<accession>A0A1X7VSE6</accession>
<dbReference type="Pfam" id="PF10441">
    <property type="entry name" value="Urb2"/>
    <property type="match status" value="1"/>
</dbReference>
<dbReference type="InterPro" id="IPR052609">
    <property type="entry name" value="Ribosome_Biogenesis_Reg"/>
</dbReference>
<dbReference type="InParanoid" id="A0A1X7VSE6"/>
<protein>
    <recommendedName>
        <fullName evidence="2">Nucleolar 27S pre-rRNA processing Urb2/Npa2 C-terminal domain-containing protein</fullName>
    </recommendedName>
</protein>
<dbReference type="KEGG" id="aqu:105314285"/>
<reference evidence="4" key="1">
    <citation type="journal article" date="2010" name="Nature">
        <title>The Amphimedon queenslandica genome and the evolution of animal complexity.</title>
        <authorList>
            <person name="Srivastava M."/>
            <person name="Simakov O."/>
            <person name="Chapman J."/>
            <person name="Fahey B."/>
            <person name="Gauthier M.E."/>
            <person name="Mitros T."/>
            <person name="Richards G.S."/>
            <person name="Conaco C."/>
            <person name="Dacre M."/>
            <person name="Hellsten U."/>
            <person name="Larroux C."/>
            <person name="Putnam N.H."/>
            <person name="Stanke M."/>
            <person name="Adamska M."/>
            <person name="Darling A."/>
            <person name="Degnan S.M."/>
            <person name="Oakley T.H."/>
            <person name="Plachetzki D.C."/>
            <person name="Zhai Y."/>
            <person name="Adamski M."/>
            <person name="Calcino A."/>
            <person name="Cummins S.F."/>
            <person name="Goodstein D.M."/>
            <person name="Harris C."/>
            <person name="Jackson D.J."/>
            <person name="Leys S.P."/>
            <person name="Shu S."/>
            <person name="Woodcroft B.J."/>
            <person name="Vervoort M."/>
            <person name="Kosik K.S."/>
            <person name="Manning G."/>
            <person name="Degnan B.M."/>
            <person name="Rokhsar D.S."/>
        </authorList>
    </citation>
    <scope>NUCLEOTIDE SEQUENCE [LARGE SCALE GENOMIC DNA]</scope>
</reference>
<proteinExistence type="predicted"/>
<gene>
    <name evidence="3" type="primary">105314285</name>
</gene>
<dbReference type="PANTHER" id="PTHR15682:SF2">
    <property type="entry name" value="UNHEALTHY RIBOSOME BIOGENESIS PROTEIN 2 HOMOLOG"/>
    <property type="match status" value="1"/>
</dbReference>
<organism evidence="3">
    <name type="scientific">Amphimedon queenslandica</name>
    <name type="common">Sponge</name>
    <dbReference type="NCBI Taxonomy" id="400682"/>
    <lineage>
        <taxon>Eukaryota</taxon>
        <taxon>Metazoa</taxon>
        <taxon>Porifera</taxon>
        <taxon>Demospongiae</taxon>
        <taxon>Heteroscleromorpha</taxon>
        <taxon>Haplosclerida</taxon>
        <taxon>Niphatidae</taxon>
        <taxon>Amphimedon</taxon>
    </lineage>
</organism>